<dbReference type="Pfam" id="PF13456">
    <property type="entry name" value="RVT_3"/>
    <property type="match status" value="1"/>
</dbReference>
<dbReference type="eggNOG" id="KOG1075">
    <property type="taxonomic scope" value="Eukaryota"/>
</dbReference>
<evidence type="ECO:0000313" key="2">
    <source>
        <dbReference type="EnsemblPlants" id="Bo7g091410.1"/>
    </source>
</evidence>
<dbReference type="CDD" id="cd06222">
    <property type="entry name" value="RNase_H_like"/>
    <property type="match status" value="1"/>
</dbReference>
<evidence type="ECO:0000313" key="3">
    <source>
        <dbReference type="Proteomes" id="UP000032141"/>
    </source>
</evidence>
<dbReference type="InterPro" id="IPR012337">
    <property type="entry name" value="RNaseH-like_sf"/>
</dbReference>
<dbReference type="InterPro" id="IPR036397">
    <property type="entry name" value="RNaseH_sf"/>
</dbReference>
<proteinExistence type="predicted"/>
<dbReference type="PANTHER" id="PTHR47074">
    <property type="entry name" value="BNAC02G40300D PROTEIN"/>
    <property type="match status" value="1"/>
</dbReference>
<evidence type="ECO:0000259" key="1">
    <source>
        <dbReference type="Pfam" id="PF13456"/>
    </source>
</evidence>
<dbReference type="Gramene" id="Bo7g091410.1">
    <property type="protein sequence ID" value="Bo7g091410.1"/>
    <property type="gene ID" value="Bo7g091410"/>
</dbReference>
<feature type="domain" description="RNase H type-1" evidence="1">
    <location>
        <begin position="18"/>
        <end position="143"/>
    </location>
</feature>
<sequence>MKPLARTSSSNDLTVFCNTDAAWRSDLMTAGIGWILTYRHGQEISRATASQLNVTFVCMAEALAIREALINASTQHITHICLRTDSQVLARAITARRRPTDLYGILSDIDSLTSSPSFPFTECSVVFIPRARNGPADLLAKSCHGPEAIKTFCFVL</sequence>
<organism evidence="2 3">
    <name type="scientific">Brassica oleracea var. oleracea</name>
    <dbReference type="NCBI Taxonomy" id="109376"/>
    <lineage>
        <taxon>Eukaryota</taxon>
        <taxon>Viridiplantae</taxon>
        <taxon>Streptophyta</taxon>
        <taxon>Embryophyta</taxon>
        <taxon>Tracheophyta</taxon>
        <taxon>Spermatophyta</taxon>
        <taxon>Magnoliopsida</taxon>
        <taxon>eudicotyledons</taxon>
        <taxon>Gunneridae</taxon>
        <taxon>Pentapetalae</taxon>
        <taxon>rosids</taxon>
        <taxon>malvids</taxon>
        <taxon>Brassicales</taxon>
        <taxon>Brassicaceae</taxon>
        <taxon>Brassiceae</taxon>
        <taxon>Brassica</taxon>
    </lineage>
</organism>
<dbReference type="SUPFAM" id="SSF53098">
    <property type="entry name" value="Ribonuclease H-like"/>
    <property type="match status" value="1"/>
</dbReference>
<dbReference type="Gene3D" id="3.30.420.10">
    <property type="entry name" value="Ribonuclease H-like superfamily/Ribonuclease H"/>
    <property type="match status" value="1"/>
</dbReference>
<dbReference type="InterPro" id="IPR052929">
    <property type="entry name" value="RNase_H-like_EbsB-rel"/>
</dbReference>
<dbReference type="PANTHER" id="PTHR47074:SF49">
    <property type="entry name" value="POLYNUCLEOTIDYL TRANSFERASE, RIBONUCLEASE H-LIKE SUPERFAMILY PROTEIN"/>
    <property type="match status" value="1"/>
</dbReference>
<protein>
    <recommendedName>
        <fullName evidence="1">RNase H type-1 domain-containing protein</fullName>
    </recommendedName>
</protein>
<reference evidence="2 3" key="1">
    <citation type="journal article" date="2014" name="Genome Biol.">
        <title>Transcriptome and methylome profiling reveals relics of genome dominance in the mesopolyploid Brassica oleracea.</title>
        <authorList>
            <person name="Parkin I.A."/>
            <person name="Koh C."/>
            <person name="Tang H."/>
            <person name="Robinson S.J."/>
            <person name="Kagale S."/>
            <person name="Clarke W.E."/>
            <person name="Town C.D."/>
            <person name="Nixon J."/>
            <person name="Krishnakumar V."/>
            <person name="Bidwell S.L."/>
            <person name="Denoeud F."/>
            <person name="Belcram H."/>
            <person name="Links M.G."/>
            <person name="Just J."/>
            <person name="Clarke C."/>
            <person name="Bender T."/>
            <person name="Huebert T."/>
            <person name="Mason A.S."/>
            <person name="Pires J.C."/>
            <person name="Barker G."/>
            <person name="Moore J."/>
            <person name="Walley P.G."/>
            <person name="Manoli S."/>
            <person name="Batley J."/>
            <person name="Edwards D."/>
            <person name="Nelson M.N."/>
            <person name="Wang X."/>
            <person name="Paterson A.H."/>
            <person name="King G."/>
            <person name="Bancroft I."/>
            <person name="Chalhoub B."/>
            <person name="Sharpe A.G."/>
        </authorList>
    </citation>
    <scope>NUCLEOTIDE SEQUENCE</scope>
    <source>
        <strain evidence="2 3">cv. TO1000</strain>
    </source>
</reference>
<dbReference type="GO" id="GO:0004523">
    <property type="term" value="F:RNA-DNA hybrid ribonuclease activity"/>
    <property type="evidence" value="ECO:0007669"/>
    <property type="project" value="InterPro"/>
</dbReference>
<accession>A0A0D3DC38</accession>
<dbReference type="InterPro" id="IPR044730">
    <property type="entry name" value="RNase_H-like_dom_plant"/>
</dbReference>
<dbReference type="Proteomes" id="UP000032141">
    <property type="component" value="Chromosome C7"/>
</dbReference>
<keyword evidence="3" id="KW-1185">Reference proteome</keyword>
<name>A0A0D3DC38_BRAOL</name>
<dbReference type="EnsemblPlants" id="Bo7g091410.1">
    <property type="protein sequence ID" value="Bo7g091410.1"/>
    <property type="gene ID" value="Bo7g091410"/>
</dbReference>
<dbReference type="HOGENOM" id="CLU_000680_5_3_1"/>
<dbReference type="AlphaFoldDB" id="A0A0D3DC38"/>
<dbReference type="GO" id="GO:0003676">
    <property type="term" value="F:nucleic acid binding"/>
    <property type="evidence" value="ECO:0007669"/>
    <property type="project" value="InterPro"/>
</dbReference>
<reference evidence="2" key="2">
    <citation type="submission" date="2015-03" db="UniProtKB">
        <authorList>
            <consortium name="EnsemblPlants"/>
        </authorList>
    </citation>
    <scope>IDENTIFICATION</scope>
</reference>
<dbReference type="InterPro" id="IPR002156">
    <property type="entry name" value="RNaseH_domain"/>
</dbReference>